<dbReference type="RefSeq" id="WP_407652923.1">
    <property type="nucleotide sequence ID" value="NZ_JANRMI010000001.1"/>
</dbReference>
<dbReference type="NCBIfam" id="TIGR00278">
    <property type="entry name" value="membrane protein insertion efficiency factor YidD"/>
    <property type="match status" value="1"/>
</dbReference>
<sequence length="92" mass="10252">MVYKLYEKTFKAFLWFFVAAYRSIGTTHLGGACRFEPSCSAYALEAIQTHKTHKALWLIGKRVCKCRPGGPYGYDPVPLPGGKLHAAATTER</sequence>
<comment type="caution">
    <text evidence="2">The sequence shown here is derived from an EMBL/GenBank/DDBJ whole genome shotgun (WGS) entry which is preliminary data.</text>
</comment>
<evidence type="ECO:0000313" key="3">
    <source>
        <dbReference type="Proteomes" id="UP001152321"/>
    </source>
</evidence>
<dbReference type="PANTHER" id="PTHR33383:SF1">
    <property type="entry name" value="MEMBRANE PROTEIN INSERTION EFFICIENCY FACTOR-RELATED"/>
    <property type="match status" value="1"/>
</dbReference>
<proteinExistence type="inferred from homology"/>
<dbReference type="Pfam" id="PF01809">
    <property type="entry name" value="YidD"/>
    <property type="match status" value="1"/>
</dbReference>
<evidence type="ECO:0000313" key="2">
    <source>
        <dbReference type="EMBL" id="MDG0814933.1"/>
    </source>
</evidence>
<reference evidence="2" key="1">
    <citation type="submission" date="2022-08" db="EMBL/GenBank/DDBJ databases">
        <title>Novel Bdellovibrio Species Isolated from Svalbard: Designation Bdellovibrio svalbardensis.</title>
        <authorList>
            <person name="Mitchell R.J."/>
            <person name="Choi S.Y."/>
        </authorList>
    </citation>
    <scope>NUCLEOTIDE SEQUENCE</scope>
    <source>
        <strain evidence="2">PAP01</strain>
    </source>
</reference>
<dbReference type="HAMAP" id="MF_00386">
    <property type="entry name" value="UPF0161_YidD"/>
    <property type="match status" value="1"/>
</dbReference>
<keyword evidence="1" id="KW-1003">Cell membrane</keyword>
<evidence type="ECO:0000256" key="1">
    <source>
        <dbReference type="HAMAP-Rule" id="MF_00386"/>
    </source>
</evidence>
<dbReference type="PROSITE" id="PS51257">
    <property type="entry name" value="PROKAR_LIPOPROTEIN"/>
    <property type="match status" value="1"/>
</dbReference>
<gene>
    <name evidence="2" type="primary">yidD</name>
    <name evidence="2" type="ORF">NWE73_01070</name>
</gene>
<comment type="function">
    <text evidence="1">Could be involved in insertion of integral membrane proteins into the membrane.</text>
</comment>
<accession>A0ABT6DDR8</accession>
<keyword evidence="1" id="KW-0472">Membrane</keyword>
<name>A0ABT6DDR8_9BACT</name>
<dbReference type="SMART" id="SM01234">
    <property type="entry name" value="Haemolytic"/>
    <property type="match status" value="1"/>
</dbReference>
<dbReference type="InterPro" id="IPR002696">
    <property type="entry name" value="Membr_insert_effic_factor_YidD"/>
</dbReference>
<comment type="similarity">
    <text evidence="1">Belongs to the UPF0161 family.</text>
</comment>
<keyword evidence="3" id="KW-1185">Reference proteome</keyword>
<organism evidence="2 3">
    <name type="scientific">Bdellovibrio svalbardensis</name>
    <dbReference type="NCBI Taxonomy" id="2972972"/>
    <lineage>
        <taxon>Bacteria</taxon>
        <taxon>Pseudomonadati</taxon>
        <taxon>Bdellovibrionota</taxon>
        <taxon>Bdellovibrionia</taxon>
        <taxon>Bdellovibrionales</taxon>
        <taxon>Pseudobdellovibrionaceae</taxon>
        <taxon>Bdellovibrio</taxon>
    </lineage>
</organism>
<dbReference type="Proteomes" id="UP001152321">
    <property type="component" value="Unassembled WGS sequence"/>
</dbReference>
<protein>
    <recommendedName>
        <fullName evidence="1">Putative membrane protein insertion efficiency factor</fullName>
    </recommendedName>
</protein>
<dbReference type="PANTHER" id="PTHR33383">
    <property type="entry name" value="MEMBRANE PROTEIN INSERTION EFFICIENCY FACTOR-RELATED"/>
    <property type="match status" value="1"/>
</dbReference>
<dbReference type="EMBL" id="JANRMI010000001">
    <property type="protein sequence ID" value="MDG0814933.1"/>
    <property type="molecule type" value="Genomic_DNA"/>
</dbReference>
<comment type="subcellular location">
    <subcellularLocation>
        <location evidence="1">Cell membrane</location>
        <topology evidence="1">Peripheral membrane protein</topology>
        <orientation evidence="1">Cytoplasmic side</orientation>
    </subcellularLocation>
</comment>